<comment type="caution">
    <text evidence="2">The sequence shown here is derived from an EMBL/GenBank/DDBJ whole genome shotgun (WGS) entry which is preliminary data.</text>
</comment>
<keyword evidence="3" id="KW-1185">Reference proteome</keyword>
<gene>
    <name evidence="2" type="ORF">PoB_002551500</name>
</gene>
<evidence type="ECO:0000256" key="1">
    <source>
        <dbReference type="SAM" id="MobiDB-lite"/>
    </source>
</evidence>
<protein>
    <submittedName>
        <fullName evidence="2">Uncharacterized protein</fullName>
    </submittedName>
</protein>
<dbReference type="AlphaFoldDB" id="A0AAV3ZWK9"/>
<sequence length="89" mass="10301">MIKESLQILERIRYSLCHRRPLRQALRRAGRIITISHPQHGSSAINTEENLTLILKSLREGARETRVSLNGSLMLSTDRQNERQRDRPG</sequence>
<feature type="compositionally biased region" description="Basic and acidic residues" evidence="1">
    <location>
        <begin position="79"/>
        <end position="89"/>
    </location>
</feature>
<organism evidence="2 3">
    <name type="scientific">Plakobranchus ocellatus</name>
    <dbReference type="NCBI Taxonomy" id="259542"/>
    <lineage>
        <taxon>Eukaryota</taxon>
        <taxon>Metazoa</taxon>
        <taxon>Spiralia</taxon>
        <taxon>Lophotrochozoa</taxon>
        <taxon>Mollusca</taxon>
        <taxon>Gastropoda</taxon>
        <taxon>Heterobranchia</taxon>
        <taxon>Euthyneura</taxon>
        <taxon>Panpulmonata</taxon>
        <taxon>Sacoglossa</taxon>
        <taxon>Placobranchoidea</taxon>
        <taxon>Plakobranchidae</taxon>
        <taxon>Plakobranchus</taxon>
    </lineage>
</organism>
<evidence type="ECO:0000313" key="2">
    <source>
        <dbReference type="EMBL" id="GFN99009.1"/>
    </source>
</evidence>
<name>A0AAV3ZWK9_9GAST</name>
<feature type="compositionally biased region" description="Polar residues" evidence="1">
    <location>
        <begin position="69"/>
        <end position="78"/>
    </location>
</feature>
<dbReference type="EMBL" id="BLXT01002928">
    <property type="protein sequence ID" value="GFN99009.1"/>
    <property type="molecule type" value="Genomic_DNA"/>
</dbReference>
<accession>A0AAV3ZWK9</accession>
<proteinExistence type="predicted"/>
<reference evidence="2 3" key="1">
    <citation type="journal article" date="2021" name="Elife">
        <title>Chloroplast acquisition without the gene transfer in kleptoplastic sea slugs, Plakobranchus ocellatus.</title>
        <authorList>
            <person name="Maeda T."/>
            <person name="Takahashi S."/>
            <person name="Yoshida T."/>
            <person name="Shimamura S."/>
            <person name="Takaki Y."/>
            <person name="Nagai Y."/>
            <person name="Toyoda A."/>
            <person name="Suzuki Y."/>
            <person name="Arimoto A."/>
            <person name="Ishii H."/>
            <person name="Satoh N."/>
            <person name="Nishiyama T."/>
            <person name="Hasebe M."/>
            <person name="Maruyama T."/>
            <person name="Minagawa J."/>
            <person name="Obokata J."/>
            <person name="Shigenobu S."/>
        </authorList>
    </citation>
    <scope>NUCLEOTIDE SEQUENCE [LARGE SCALE GENOMIC DNA]</scope>
</reference>
<feature type="region of interest" description="Disordered" evidence="1">
    <location>
        <begin position="69"/>
        <end position="89"/>
    </location>
</feature>
<evidence type="ECO:0000313" key="3">
    <source>
        <dbReference type="Proteomes" id="UP000735302"/>
    </source>
</evidence>
<dbReference type="Proteomes" id="UP000735302">
    <property type="component" value="Unassembled WGS sequence"/>
</dbReference>